<dbReference type="AlphaFoldDB" id="A0AAD3DF33"/>
<dbReference type="GO" id="GO:0006513">
    <property type="term" value="P:protein monoubiquitination"/>
    <property type="evidence" value="ECO:0007669"/>
    <property type="project" value="TreeGrafter"/>
</dbReference>
<proteinExistence type="predicted"/>
<dbReference type="GO" id="GO:0036297">
    <property type="term" value="P:interstrand cross-link repair"/>
    <property type="evidence" value="ECO:0007669"/>
    <property type="project" value="InterPro"/>
</dbReference>
<dbReference type="InterPro" id="IPR026850">
    <property type="entry name" value="FANCL_C"/>
</dbReference>
<dbReference type="GO" id="GO:0061630">
    <property type="term" value="F:ubiquitin protein ligase activity"/>
    <property type="evidence" value="ECO:0007669"/>
    <property type="project" value="TreeGrafter"/>
</dbReference>
<evidence type="ECO:0000259" key="1">
    <source>
        <dbReference type="Pfam" id="PF11793"/>
    </source>
</evidence>
<gene>
    <name evidence="2" type="ORF">Agub_g964</name>
</gene>
<dbReference type="GO" id="GO:0043240">
    <property type="term" value="C:Fanconi anaemia nuclear complex"/>
    <property type="evidence" value="ECO:0007669"/>
    <property type="project" value="InterPro"/>
</dbReference>
<evidence type="ECO:0000313" key="3">
    <source>
        <dbReference type="Proteomes" id="UP001054857"/>
    </source>
</evidence>
<organism evidence="2 3">
    <name type="scientific">Astrephomene gubernaculifera</name>
    <dbReference type="NCBI Taxonomy" id="47775"/>
    <lineage>
        <taxon>Eukaryota</taxon>
        <taxon>Viridiplantae</taxon>
        <taxon>Chlorophyta</taxon>
        <taxon>core chlorophytes</taxon>
        <taxon>Chlorophyceae</taxon>
        <taxon>CS clade</taxon>
        <taxon>Chlamydomonadales</taxon>
        <taxon>Astrephomenaceae</taxon>
        <taxon>Astrephomene</taxon>
    </lineage>
</organism>
<name>A0AAD3DF33_9CHLO</name>
<comment type="caution">
    <text evidence="2">The sequence shown here is derived from an EMBL/GenBank/DDBJ whole genome shotgun (WGS) entry which is preliminary data.</text>
</comment>
<dbReference type="SMART" id="SM01197">
    <property type="entry name" value="FANCL_C"/>
    <property type="match status" value="1"/>
</dbReference>
<sequence length="125" mass="12978">PLHHQEQQHPTTGAYGSCDAAEGEPLQAECPICMMHLLPLPDDDWGEDGGEEDAAGQSGDVGAMAAGGGCSGLIPDVVCPTPQCALAFHSPCLAEGLRSLPDTRVSFSRLFGRCPFCSNPITGRA</sequence>
<feature type="domain" description="FANCL C-terminal" evidence="1">
    <location>
        <begin position="30"/>
        <end position="122"/>
    </location>
</feature>
<dbReference type="Proteomes" id="UP001054857">
    <property type="component" value="Unassembled WGS sequence"/>
</dbReference>
<keyword evidence="3" id="KW-1185">Reference proteome</keyword>
<dbReference type="PANTHER" id="PTHR13206">
    <property type="entry name" value="UBIQUITIN LIGASE PROTEIN PHF9 FANCONI ANEMIA GROUP L PROTEIN"/>
    <property type="match status" value="1"/>
</dbReference>
<dbReference type="PANTHER" id="PTHR13206:SF0">
    <property type="entry name" value="E3 UBIQUITIN-PROTEIN LIGASE FANCL"/>
    <property type="match status" value="1"/>
</dbReference>
<accession>A0AAD3DF33</accession>
<dbReference type="Pfam" id="PF11793">
    <property type="entry name" value="FANCL_C"/>
    <property type="match status" value="1"/>
</dbReference>
<dbReference type="Gene3D" id="3.30.40.10">
    <property type="entry name" value="Zinc/RING finger domain, C3HC4 (zinc finger)"/>
    <property type="match status" value="1"/>
</dbReference>
<feature type="non-terminal residue" evidence="2">
    <location>
        <position position="1"/>
    </location>
</feature>
<reference evidence="2 3" key="1">
    <citation type="journal article" date="2021" name="Sci. Rep.">
        <title>Genome sequencing of the multicellular alga Astrephomene provides insights into convergent evolution of germ-soma differentiation.</title>
        <authorList>
            <person name="Yamashita S."/>
            <person name="Yamamoto K."/>
            <person name="Matsuzaki R."/>
            <person name="Suzuki S."/>
            <person name="Yamaguchi H."/>
            <person name="Hirooka S."/>
            <person name="Minakuchi Y."/>
            <person name="Miyagishima S."/>
            <person name="Kawachi M."/>
            <person name="Toyoda A."/>
            <person name="Nozaki H."/>
        </authorList>
    </citation>
    <scope>NUCLEOTIDE SEQUENCE [LARGE SCALE GENOMIC DNA]</scope>
    <source>
        <strain evidence="2 3">NIES-4017</strain>
    </source>
</reference>
<dbReference type="EMBL" id="BMAR01000001">
    <property type="protein sequence ID" value="GFR40438.1"/>
    <property type="molecule type" value="Genomic_DNA"/>
</dbReference>
<dbReference type="InterPro" id="IPR013083">
    <property type="entry name" value="Znf_RING/FYVE/PHD"/>
</dbReference>
<protein>
    <recommendedName>
        <fullName evidence="1">FANCL C-terminal domain-containing protein</fullName>
    </recommendedName>
</protein>
<evidence type="ECO:0000313" key="2">
    <source>
        <dbReference type="EMBL" id="GFR40438.1"/>
    </source>
</evidence>
<dbReference type="InterPro" id="IPR026848">
    <property type="entry name" value="Fancl"/>
</dbReference>